<evidence type="ECO:0000256" key="1">
    <source>
        <dbReference type="SAM" id="MobiDB-lite"/>
    </source>
</evidence>
<dbReference type="OrthoDB" id="5242322at2"/>
<proteinExistence type="predicted"/>
<dbReference type="Proteomes" id="UP000291469">
    <property type="component" value="Chromosome"/>
</dbReference>
<dbReference type="RefSeq" id="WP_131156348.1">
    <property type="nucleotide sequence ID" value="NZ_CP036402.1"/>
</dbReference>
<keyword evidence="3" id="KW-1185">Reference proteome</keyword>
<evidence type="ECO:0000313" key="2">
    <source>
        <dbReference type="EMBL" id="QBI21355.1"/>
    </source>
</evidence>
<feature type="compositionally biased region" description="Low complexity" evidence="1">
    <location>
        <begin position="438"/>
        <end position="451"/>
    </location>
</feature>
<protein>
    <submittedName>
        <fullName evidence="2">Uncharacterized protein</fullName>
    </submittedName>
</protein>
<gene>
    <name evidence="2" type="ORF">ER308_18470</name>
</gene>
<name>A0A411YJ71_9ACTN</name>
<evidence type="ECO:0000313" key="3">
    <source>
        <dbReference type="Proteomes" id="UP000291469"/>
    </source>
</evidence>
<sequence>MSATTTKVTAKDAVKRIGDTTERALSYVQDPDPQLSRLPKSTRESLVADLPPVTAGALLGPAALARHLVASAASGRYRDLFALWELFRTHPDECRPVLADRPQALEKARAQLRTAVRLGLVGQADRVAEDVRAAQGLIWEWLRENLQELAEVVSQRPVVASAVLDREPDFPLPLPDEPDARWLSEAAEVAADITLHPEVSRRLAEGVDRLPPTVATLILVADRYPDRVDVLLDRVDLDSPEIEATLAWARDHGRSERLHARVREQLERAAHQDRAEALAVWRRWQERGVPLELPAAAKAPTLDGLDLTRPETASFIALLAAEGVDLAPQEALEKLAGENRQRAEKAYEALVCADLPVGLPKALEGNPIVKEGTRCPHCLAWTWVRPGHEARCPQQARAQLDSTPGDAATEAAANDATAAPSEVSPTAAGDSADGHLGGDPTADAADADGTGSPDVDQQAPAATRQA</sequence>
<feature type="compositionally biased region" description="Low complexity" evidence="1">
    <location>
        <begin position="406"/>
        <end position="419"/>
    </location>
</feature>
<organism evidence="2 3">
    <name type="scientific">Egibacter rhizosphaerae</name>
    <dbReference type="NCBI Taxonomy" id="1670831"/>
    <lineage>
        <taxon>Bacteria</taxon>
        <taxon>Bacillati</taxon>
        <taxon>Actinomycetota</taxon>
        <taxon>Nitriliruptoria</taxon>
        <taxon>Egibacterales</taxon>
        <taxon>Egibacteraceae</taxon>
        <taxon>Egibacter</taxon>
    </lineage>
</organism>
<dbReference type="EMBL" id="CP036402">
    <property type="protein sequence ID" value="QBI21355.1"/>
    <property type="molecule type" value="Genomic_DNA"/>
</dbReference>
<reference evidence="2 3" key="1">
    <citation type="submission" date="2019-01" db="EMBL/GenBank/DDBJ databases">
        <title>Egibacter rhizosphaerae EGI 80759T.</title>
        <authorList>
            <person name="Chen D.-D."/>
            <person name="Tian Y."/>
            <person name="Jiao J.-Y."/>
            <person name="Zhang X.-T."/>
            <person name="Zhang Y.-G."/>
            <person name="Zhang Y."/>
            <person name="Xiao M."/>
            <person name="Shu W.-S."/>
            <person name="Li W.-J."/>
        </authorList>
    </citation>
    <scope>NUCLEOTIDE SEQUENCE [LARGE SCALE GENOMIC DNA]</scope>
    <source>
        <strain evidence="2 3">EGI 80759</strain>
    </source>
</reference>
<dbReference type="KEGG" id="erz:ER308_18470"/>
<accession>A0A411YJ71</accession>
<dbReference type="AlphaFoldDB" id="A0A411YJ71"/>
<feature type="region of interest" description="Disordered" evidence="1">
    <location>
        <begin position="394"/>
        <end position="466"/>
    </location>
</feature>